<comment type="caution">
    <text evidence="1">The sequence shown here is derived from an EMBL/GenBank/DDBJ whole genome shotgun (WGS) entry which is preliminary data.</text>
</comment>
<dbReference type="PANTHER" id="PTHR15002:SF0">
    <property type="entry name" value="RIBOSOMAL BIOGENESIS PROTEIN LAS1L"/>
    <property type="match status" value="1"/>
</dbReference>
<dbReference type="PANTHER" id="PTHR15002">
    <property type="entry name" value="RIBOSOMAL BIOGENESIS PROTEIN LAS1L"/>
    <property type="match status" value="1"/>
</dbReference>
<dbReference type="Proteomes" id="UP000298030">
    <property type="component" value="Unassembled WGS sequence"/>
</dbReference>
<dbReference type="AlphaFoldDB" id="A0A4Y7TYI2"/>
<dbReference type="STRING" id="71717.A0A4Y7TYI2"/>
<dbReference type="Pfam" id="PF04031">
    <property type="entry name" value="Las1"/>
    <property type="match status" value="1"/>
</dbReference>
<dbReference type="InterPro" id="IPR007174">
    <property type="entry name" value="Las1"/>
</dbReference>
<dbReference type="EMBL" id="QPFP01000002">
    <property type="protein sequence ID" value="TEB39071.1"/>
    <property type="molecule type" value="Genomic_DNA"/>
</dbReference>
<dbReference type="GO" id="GO:0004519">
    <property type="term" value="F:endonuclease activity"/>
    <property type="evidence" value="ECO:0007669"/>
    <property type="project" value="InterPro"/>
</dbReference>
<dbReference type="OrthoDB" id="10263222at2759"/>
<organism evidence="1 2">
    <name type="scientific">Coprinellus micaceus</name>
    <name type="common">Glistening ink-cap mushroom</name>
    <name type="synonym">Coprinus micaceus</name>
    <dbReference type="NCBI Taxonomy" id="71717"/>
    <lineage>
        <taxon>Eukaryota</taxon>
        <taxon>Fungi</taxon>
        <taxon>Dikarya</taxon>
        <taxon>Basidiomycota</taxon>
        <taxon>Agaricomycotina</taxon>
        <taxon>Agaricomycetes</taxon>
        <taxon>Agaricomycetidae</taxon>
        <taxon>Agaricales</taxon>
        <taxon>Agaricineae</taxon>
        <taxon>Psathyrellaceae</taxon>
        <taxon>Coprinellus</taxon>
    </lineage>
</organism>
<dbReference type="GO" id="GO:0000460">
    <property type="term" value="P:maturation of 5.8S rRNA"/>
    <property type="evidence" value="ECO:0007669"/>
    <property type="project" value="TreeGrafter"/>
</dbReference>
<name>A0A4Y7TYI2_COPMI</name>
<sequence>MRLPRRVPWASIGELEQLCSWIYSDEHDYESKVLAINRLSAWKAITTLPHALESAISLLVVVTHDAPHSNLSNLSLRQSYATAIIRLVNGLVDPLQLGAYARSIASIAKQLGLPLWLVELRHAATHEELPSLSLLREAARQSLSWLLYNYFLPTISPQSESPSLAPPLRPLRPILRQYKECMKIVSRDASLTSKHTHELTGFMKDIDRWLSETAVAANVSFGEVGWESSTCRSGSQSPESLSGQDLKERWALDRLCGELLEKGALVPLSKRKRTSPGSFFPPSQLIAIWAPLLKFIQLQHTDFALLLTTRICSQLVVSELSSLDLIALSEPKLDPTYLACLSRWANWTISSLPDSDSKDELRKDAVMQLLQELGKAMVSPKQHKASALELTQVLCEGDSDLEAALAVLSGPAKQAKSQGWEPTDLAVMQATIRGAAKIGACGTS</sequence>
<proteinExistence type="predicted"/>
<accession>A0A4Y7TYI2</accession>
<dbReference type="GO" id="GO:0090730">
    <property type="term" value="C:Las1 complex"/>
    <property type="evidence" value="ECO:0007669"/>
    <property type="project" value="InterPro"/>
</dbReference>
<gene>
    <name evidence="1" type="ORF">FA13DRAFT_1656265</name>
</gene>
<reference evidence="1 2" key="1">
    <citation type="journal article" date="2019" name="Nat. Ecol. Evol.">
        <title>Megaphylogeny resolves global patterns of mushroom evolution.</title>
        <authorList>
            <person name="Varga T."/>
            <person name="Krizsan K."/>
            <person name="Foldi C."/>
            <person name="Dima B."/>
            <person name="Sanchez-Garcia M."/>
            <person name="Sanchez-Ramirez S."/>
            <person name="Szollosi G.J."/>
            <person name="Szarkandi J.G."/>
            <person name="Papp V."/>
            <person name="Albert L."/>
            <person name="Andreopoulos W."/>
            <person name="Angelini C."/>
            <person name="Antonin V."/>
            <person name="Barry K.W."/>
            <person name="Bougher N.L."/>
            <person name="Buchanan P."/>
            <person name="Buyck B."/>
            <person name="Bense V."/>
            <person name="Catcheside P."/>
            <person name="Chovatia M."/>
            <person name="Cooper J."/>
            <person name="Damon W."/>
            <person name="Desjardin D."/>
            <person name="Finy P."/>
            <person name="Geml J."/>
            <person name="Haridas S."/>
            <person name="Hughes K."/>
            <person name="Justo A."/>
            <person name="Karasinski D."/>
            <person name="Kautmanova I."/>
            <person name="Kiss B."/>
            <person name="Kocsube S."/>
            <person name="Kotiranta H."/>
            <person name="LaButti K.M."/>
            <person name="Lechner B.E."/>
            <person name="Liimatainen K."/>
            <person name="Lipzen A."/>
            <person name="Lukacs Z."/>
            <person name="Mihaltcheva S."/>
            <person name="Morgado L.N."/>
            <person name="Niskanen T."/>
            <person name="Noordeloos M.E."/>
            <person name="Ohm R.A."/>
            <person name="Ortiz-Santana B."/>
            <person name="Ovrebo C."/>
            <person name="Racz N."/>
            <person name="Riley R."/>
            <person name="Savchenko A."/>
            <person name="Shiryaev A."/>
            <person name="Soop K."/>
            <person name="Spirin V."/>
            <person name="Szebenyi C."/>
            <person name="Tomsovsky M."/>
            <person name="Tulloss R.E."/>
            <person name="Uehling J."/>
            <person name="Grigoriev I.V."/>
            <person name="Vagvolgyi C."/>
            <person name="Papp T."/>
            <person name="Martin F.M."/>
            <person name="Miettinen O."/>
            <person name="Hibbett D.S."/>
            <person name="Nagy L.G."/>
        </authorList>
    </citation>
    <scope>NUCLEOTIDE SEQUENCE [LARGE SCALE GENOMIC DNA]</scope>
    <source>
        <strain evidence="1 2">FP101781</strain>
    </source>
</reference>
<dbReference type="GO" id="GO:0000470">
    <property type="term" value="P:maturation of LSU-rRNA"/>
    <property type="evidence" value="ECO:0007669"/>
    <property type="project" value="TreeGrafter"/>
</dbReference>
<keyword evidence="2" id="KW-1185">Reference proteome</keyword>
<evidence type="ECO:0000313" key="2">
    <source>
        <dbReference type="Proteomes" id="UP000298030"/>
    </source>
</evidence>
<dbReference type="GO" id="GO:0030687">
    <property type="term" value="C:preribosome, large subunit precursor"/>
    <property type="evidence" value="ECO:0007669"/>
    <property type="project" value="TreeGrafter"/>
</dbReference>
<protein>
    <submittedName>
        <fullName evidence="1">Las1-domain-containing protein</fullName>
    </submittedName>
</protein>
<evidence type="ECO:0000313" key="1">
    <source>
        <dbReference type="EMBL" id="TEB39071.1"/>
    </source>
</evidence>